<evidence type="ECO:0000256" key="1">
    <source>
        <dbReference type="SAM" id="Phobius"/>
    </source>
</evidence>
<reference evidence="3" key="1">
    <citation type="submission" date="2022-01" db="EMBL/GenBank/DDBJ databases">
        <authorList>
            <person name="King R."/>
        </authorList>
    </citation>
    <scope>NUCLEOTIDE SEQUENCE</scope>
</reference>
<keyword evidence="1" id="KW-0472">Membrane</keyword>
<reference evidence="3" key="2">
    <citation type="submission" date="2022-10" db="EMBL/GenBank/DDBJ databases">
        <authorList>
            <consortium name="ENA_rothamsted_submissions"/>
            <consortium name="culmorum"/>
            <person name="King R."/>
        </authorList>
    </citation>
    <scope>NUCLEOTIDE SEQUENCE</scope>
</reference>
<dbReference type="PRINTS" id="PR00625">
    <property type="entry name" value="JDOMAIN"/>
</dbReference>
<dbReference type="PANTHER" id="PTHR44825:SF1">
    <property type="entry name" value="DNAJ HOMOLOG SUBFAMILY C MEMBER 4"/>
    <property type="match status" value="1"/>
</dbReference>
<dbReference type="PROSITE" id="PS50076">
    <property type="entry name" value="DNAJ_2"/>
    <property type="match status" value="1"/>
</dbReference>
<protein>
    <recommendedName>
        <fullName evidence="2">J domain-containing protein</fullName>
    </recommendedName>
</protein>
<dbReference type="Pfam" id="PF00226">
    <property type="entry name" value="DnaJ"/>
    <property type="match status" value="1"/>
</dbReference>
<dbReference type="CDD" id="cd06257">
    <property type="entry name" value="DnaJ"/>
    <property type="match status" value="1"/>
</dbReference>
<dbReference type="InterPro" id="IPR001623">
    <property type="entry name" value="DnaJ_domain"/>
</dbReference>
<evidence type="ECO:0000259" key="2">
    <source>
        <dbReference type="PROSITE" id="PS50076"/>
    </source>
</evidence>
<keyword evidence="1" id="KW-0812">Transmembrane</keyword>
<dbReference type="OrthoDB" id="445556at2759"/>
<evidence type="ECO:0000313" key="3">
    <source>
        <dbReference type="EMBL" id="CAG9819687.1"/>
    </source>
</evidence>
<dbReference type="AlphaFoldDB" id="A0A9N9X309"/>
<name>A0A9N9X309_PHACE</name>
<keyword evidence="4" id="KW-1185">Reference proteome</keyword>
<dbReference type="EMBL" id="OU896709">
    <property type="protein sequence ID" value="CAG9819687.1"/>
    <property type="molecule type" value="Genomic_DNA"/>
</dbReference>
<proteinExistence type="predicted"/>
<dbReference type="SMART" id="SM00271">
    <property type="entry name" value="DnaJ"/>
    <property type="match status" value="1"/>
</dbReference>
<dbReference type="InterPro" id="IPR052763">
    <property type="entry name" value="DnaJ_C4"/>
</dbReference>
<dbReference type="SUPFAM" id="SSF46565">
    <property type="entry name" value="Chaperone J-domain"/>
    <property type="match status" value="1"/>
</dbReference>
<dbReference type="Gene3D" id="1.10.287.110">
    <property type="entry name" value="DnaJ domain"/>
    <property type="match status" value="1"/>
</dbReference>
<dbReference type="PANTHER" id="PTHR44825">
    <property type="match status" value="1"/>
</dbReference>
<feature type="domain" description="J" evidence="2">
    <location>
        <begin position="26"/>
        <end position="90"/>
    </location>
</feature>
<accession>A0A9N9X309</accession>
<feature type="transmembrane region" description="Helical" evidence="1">
    <location>
        <begin position="154"/>
        <end position="173"/>
    </location>
</feature>
<organism evidence="3 4">
    <name type="scientific">Phaedon cochleariae</name>
    <name type="common">Mustard beetle</name>
    <dbReference type="NCBI Taxonomy" id="80249"/>
    <lineage>
        <taxon>Eukaryota</taxon>
        <taxon>Metazoa</taxon>
        <taxon>Ecdysozoa</taxon>
        <taxon>Arthropoda</taxon>
        <taxon>Hexapoda</taxon>
        <taxon>Insecta</taxon>
        <taxon>Pterygota</taxon>
        <taxon>Neoptera</taxon>
        <taxon>Endopterygota</taxon>
        <taxon>Coleoptera</taxon>
        <taxon>Polyphaga</taxon>
        <taxon>Cucujiformia</taxon>
        <taxon>Chrysomeloidea</taxon>
        <taxon>Chrysomelidae</taxon>
        <taxon>Chrysomelinae</taxon>
        <taxon>Chrysomelini</taxon>
        <taxon>Phaedon</taxon>
    </lineage>
</organism>
<dbReference type="InterPro" id="IPR036869">
    <property type="entry name" value="J_dom_sf"/>
</dbReference>
<dbReference type="Proteomes" id="UP001153737">
    <property type="component" value="Chromosome 3"/>
</dbReference>
<gene>
    <name evidence="3" type="ORF">PHAECO_LOCUS7673</name>
</gene>
<keyword evidence="1" id="KW-1133">Transmembrane helix</keyword>
<sequence>MLSFLHTSRNPQKNVRNMCTSQCRKNHYEVLNLPRNCKSKEIKESFIKLSKEHHPDLNKSKDAHKMILEINEAYKILGNTESRRIYDLGLAPSGFREYSNRNDTTNIYHNEQFRNDAWNDKSFYENRNKSQDDYYKSKPYYGINGIKRTSNFRVLISCLFIATLAVGLQFFVIKKSFELQVDDLIEKSNRAQDSLKTVRETANTNGNQVQIEILKHRFAVKDKTE</sequence>
<evidence type="ECO:0000313" key="4">
    <source>
        <dbReference type="Proteomes" id="UP001153737"/>
    </source>
</evidence>